<dbReference type="HAMAP" id="MF_00230">
    <property type="entry name" value="CobT"/>
    <property type="match status" value="1"/>
</dbReference>
<comment type="catalytic activity">
    <reaction evidence="9 10">
        <text>5,6-dimethylbenzimidazole + nicotinate beta-D-ribonucleotide = alpha-ribazole 5'-phosphate + nicotinate + H(+)</text>
        <dbReference type="Rhea" id="RHEA:11196"/>
        <dbReference type="ChEBI" id="CHEBI:15378"/>
        <dbReference type="ChEBI" id="CHEBI:15890"/>
        <dbReference type="ChEBI" id="CHEBI:32544"/>
        <dbReference type="ChEBI" id="CHEBI:57502"/>
        <dbReference type="ChEBI" id="CHEBI:57918"/>
        <dbReference type="EC" id="2.4.2.21"/>
    </reaction>
</comment>
<dbReference type="InterPro" id="IPR023195">
    <property type="entry name" value="Nict_dMeBzImd_PRibTrfase_N"/>
</dbReference>
<proteinExistence type="inferred from homology"/>
<dbReference type="Gene3D" id="3.40.50.10210">
    <property type="match status" value="1"/>
</dbReference>
<comment type="similarity">
    <text evidence="2 10">Belongs to the CobT family.</text>
</comment>
<dbReference type="NCBIfam" id="NF000996">
    <property type="entry name" value="PRK00105.1"/>
    <property type="match status" value="1"/>
</dbReference>
<accession>A0A2Z3GKA6</accession>
<dbReference type="Gene3D" id="1.10.1610.10">
    <property type="match status" value="1"/>
</dbReference>
<dbReference type="NCBIfam" id="TIGR03160">
    <property type="entry name" value="cobT_DBIPRT"/>
    <property type="match status" value="1"/>
</dbReference>
<protein>
    <recommendedName>
        <fullName evidence="4 10">Nicotinate-nucleotide--dimethylbenzimidazole phosphoribosyltransferase</fullName>
        <shortName evidence="10">NN:DBI PRT</shortName>
        <ecNumber evidence="3 10">2.4.2.21</ecNumber>
    </recommendedName>
    <alternativeName>
        <fullName evidence="8 10">N(1)-alpha-phosphoribosyltransferase</fullName>
    </alternativeName>
</protein>
<dbReference type="InterPro" id="IPR017846">
    <property type="entry name" value="Nict_dMeBzImd_PRibTrfase_bact"/>
</dbReference>
<evidence type="ECO:0000256" key="1">
    <source>
        <dbReference type="ARBA" id="ARBA00005049"/>
    </source>
</evidence>
<name>A0A2Z3GKA6_9BACT</name>
<keyword evidence="6 10" id="KW-0328">Glycosyltransferase</keyword>
<dbReference type="Pfam" id="PF02277">
    <property type="entry name" value="DBI_PRT"/>
    <property type="match status" value="1"/>
</dbReference>
<dbReference type="UniPathway" id="UPA00061">
    <property type="reaction ID" value="UER00516"/>
</dbReference>
<dbReference type="Proteomes" id="UP000245999">
    <property type="component" value="Chromosome"/>
</dbReference>
<dbReference type="OrthoDB" id="9781491at2"/>
<dbReference type="RefSeq" id="WP_109652395.1">
    <property type="nucleotide sequence ID" value="NZ_CP029145.1"/>
</dbReference>
<dbReference type="EMBL" id="CP029145">
    <property type="protein sequence ID" value="AWM31566.1"/>
    <property type="molecule type" value="Genomic_DNA"/>
</dbReference>
<feature type="active site" description="Proton acceptor" evidence="10">
    <location>
        <position position="313"/>
    </location>
</feature>
<dbReference type="KEGG" id="hnv:DDQ68_01430"/>
<comment type="function">
    <text evidence="10">Catalyzes the synthesis of alpha-ribazole-5'-phosphate from nicotinate mononucleotide (NAMN) and 5,6-dimethylbenzimidazole (DMB).</text>
</comment>
<evidence type="ECO:0000313" key="12">
    <source>
        <dbReference type="Proteomes" id="UP000245999"/>
    </source>
</evidence>
<organism evidence="11 12">
    <name type="scientific">Hymenobacter nivis</name>
    <dbReference type="NCBI Taxonomy" id="1850093"/>
    <lineage>
        <taxon>Bacteria</taxon>
        <taxon>Pseudomonadati</taxon>
        <taxon>Bacteroidota</taxon>
        <taxon>Cytophagia</taxon>
        <taxon>Cytophagales</taxon>
        <taxon>Hymenobacteraceae</taxon>
        <taxon>Hymenobacter</taxon>
    </lineage>
</organism>
<dbReference type="GO" id="GO:0009236">
    <property type="term" value="P:cobalamin biosynthetic process"/>
    <property type="evidence" value="ECO:0007669"/>
    <property type="project" value="UniProtKB-UniRule"/>
</dbReference>
<dbReference type="CDD" id="cd02439">
    <property type="entry name" value="DMB-PRT_CobT"/>
    <property type="match status" value="1"/>
</dbReference>
<evidence type="ECO:0000256" key="5">
    <source>
        <dbReference type="ARBA" id="ARBA00022573"/>
    </source>
</evidence>
<evidence type="ECO:0000256" key="7">
    <source>
        <dbReference type="ARBA" id="ARBA00022679"/>
    </source>
</evidence>
<dbReference type="PANTHER" id="PTHR43463:SF1">
    <property type="entry name" value="NICOTINATE-NUCLEOTIDE--DIMETHYLBENZIMIDAZOLE PHOSPHORIBOSYLTRANSFERASE"/>
    <property type="match status" value="1"/>
</dbReference>
<dbReference type="InterPro" id="IPR003200">
    <property type="entry name" value="Nict_dMeBzImd_PRibTrfase"/>
</dbReference>
<evidence type="ECO:0000256" key="6">
    <source>
        <dbReference type="ARBA" id="ARBA00022676"/>
    </source>
</evidence>
<dbReference type="SUPFAM" id="SSF52733">
    <property type="entry name" value="Nicotinate mononucleotide:5,6-dimethylbenzimidazole phosphoribosyltransferase (CobT)"/>
    <property type="match status" value="1"/>
</dbReference>
<dbReference type="FunFam" id="3.40.50.10210:FF:000001">
    <property type="entry name" value="Nicotinate-nucleotide--dimethylbenzimidazole phosphoribosyltransferase"/>
    <property type="match status" value="1"/>
</dbReference>
<reference evidence="12" key="1">
    <citation type="submission" date="2018-04" db="EMBL/GenBank/DDBJ databases">
        <title>Complete genome of Antarctic heterotrophic bacterium Hymenobacter nivis.</title>
        <authorList>
            <person name="Terashima M."/>
        </authorList>
    </citation>
    <scope>NUCLEOTIDE SEQUENCE [LARGE SCALE GENOMIC DNA]</scope>
    <source>
        <strain evidence="12">NBRC 111535</strain>
    </source>
</reference>
<gene>
    <name evidence="10 11" type="primary">cobT</name>
    <name evidence="11" type="ORF">DDQ68_01430</name>
</gene>
<evidence type="ECO:0000256" key="8">
    <source>
        <dbReference type="ARBA" id="ARBA00030686"/>
    </source>
</evidence>
<keyword evidence="5 10" id="KW-0169">Cobalamin biosynthesis</keyword>
<keyword evidence="7 10" id="KW-0808">Transferase</keyword>
<evidence type="ECO:0000256" key="10">
    <source>
        <dbReference type="HAMAP-Rule" id="MF_00230"/>
    </source>
</evidence>
<dbReference type="AlphaFoldDB" id="A0A2Z3GKA6"/>
<dbReference type="PANTHER" id="PTHR43463">
    <property type="entry name" value="NICOTINATE-NUCLEOTIDE--DIMETHYLBENZIMIDAZOLE PHOSPHORIBOSYLTRANSFERASE"/>
    <property type="match status" value="1"/>
</dbReference>
<evidence type="ECO:0000256" key="2">
    <source>
        <dbReference type="ARBA" id="ARBA00007110"/>
    </source>
</evidence>
<evidence type="ECO:0000256" key="4">
    <source>
        <dbReference type="ARBA" id="ARBA00015486"/>
    </source>
</evidence>
<evidence type="ECO:0000313" key="11">
    <source>
        <dbReference type="EMBL" id="AWM31566.1"/>
    </source>
</evidence>
<keyword evidence="12" id="KW-1185">Reference proteome</keyword>
<evidence type="ECO:0000256" key="3">
    <source>
        <dbReference type="ARBA" id="ARBA00011991"/>
    </source>
</evidence>
<dbReference type="GO" id="GO:0008939">
    <property type="term" value="F:nicotinate-nucleotide-dimethylbenzimidazole phosphoribosyltransferase activity"/>
    <property type="evidence" value="ECO:0007669"/>
    <property type="project" value="UniProtKB-UniRule"/>
</dbReference>
<dbReference type="InterPro" id="IPR036087">
    <property type="entry name" value="Nict_dMeBzImd_PRibTrfase_sf"/>
</dbReference>
<evidence type="ECO:0000256" key="9">
    <source>
        <dbReference type="ARBA" id="ARBA00047340"/>
    </source>
</evidence>
<dbReference type="EC" id="2.4.2.21" evidence="3 10"/>
<comment type="pathway">
    <text evidence="1 10">Nucleoside biosynthesis; alpha-ribazole biosynthesis; alpha-ribazole from 5,6-dimethylbenzimidazole: step 1/2.</text>
</comment>
<sequence>MNWNITAPDGTLAVAIAHKIDTKTKPLGALGQLEALARQVALVQQTLAPMLRQPHVLVFAADHGIAAAGVSQYPPEVTHQMVRNFAGGGAAINVFCRQNGLGLTIVDAGVRGSFADLPAVRDEKIAEGTQNFAQGPAMTAAQCAEALARGARLADELHAASTNVLGMGEMGIGNTSSAAVLMHLLTGRPLAECVGRGTGLDAAGLVRKLAVLTQAVGAHPALDAADPLAVLATFGGFEIAQMAGALLRAAEHRMLLLIDGFIASAALLVAARLAPKILSYCVFCHESDEQGHRLLLAELGGQPLLRLGLRLGEGTGCALAYPLVQAAVNFLNDMASFESAGVSNDSGK</sequence>